<feature type="compositionally biased region" description="Low complexity" evidence="1">
    <location>
        <begin position="437"/>
        <end position="448"/>
    </location>
</feature>
<dbReference type="KEGG" id="cmet:K6K41_15625"/>
<name>A0A9E6UL18_9HYPH</name>
<feature type="compositionally biased region" description="Basic and acidic residues" evidence="1">
    <location>
        <begin position="325"/>
        <end position="338"/>
    </location>
</feature>
<organism evidence="3 4">
    <name type="scientific">Chenggangzhangella methanolivorans</name>
    <dbReference type="NCBI Taxonomy" id="1437009"/>
    <lineage>
        <taxon>Bacteria</taxon>
        <taxon>Pseudomonadati</taxon>
        <taxon>Pseudomonadota</taxon>
        <taxon>Alphaproteobacteria</taxon>
        <taxon>Hyphomicrobiales</taxon>
        <taxon>Methylopilaceae</taxon>
        <taxon>Chenggangzhangella</taxon>
    </lineage>
</organism>
<evidence type="ECO:0000313" key="3">
    <source>
        <dbReference type="EMBL" id="QZN98485.1"/>
    </source>
</evidence>
<evidence type="ECO:0008006" key="5">
    <source>
        <dbReference type="Google" id="ProtNLM"/>
    </source>
</evidence>
<dbReference type="GO" id="GO:0006508">
    <property type="term" value="P:proteolysis"/>
    <property type="evidence" value="ECO:0007669"/>
    <property type="project" value="InterPro"/>
</dbReference>
<feature type="signal peptide" evidence="2">
    <location>
        <begin position="1"/>
        <end position="22"/>
    </location>
</feature>
<sequence>MKLHATLGAMALAVIAAGPGVAAELAPRAPVAKQSYQSMRAMGASDRVTVKFREGRRLRVQSAGLSGLSSGEASALKAALATLGVSDANLKRLHSLPEATLDSQRAEAEAESGRQMADLNLYFTLSLPAGSDAAAVADRLNALPFVEFAAPAPVPRAAAGRHRAQDAEILQGPGLPQEQQARRRRAVVEEVSGRRGRGNPVVDLEYSWRLDHEDLEIPADRVITGGDTPRDPFNDANHGTAVLGEIVGKDNKYGVTGIAPKATAYVAPANTVESNYSPSRAIVAAGGTLRRGDVLIIEQTILGLRLPDEPEPLRAAGDAPGGVRRRLDADCARRDRAGGRGQRRGQSRRAGMRRPIRPERARLRRHHRRSRLLHGPLAAVVLELRLARRRAGLGAERRHHRMAICSTLQTSGSATPCASAGPRARRRSSREPRSRSRACASPASSIRSARARCARR</sequence>
<feature type="region of interest" description="Disordered" evidence="1">
    <location>
        <begin position="312"/>
        <end position="369"/>
    </location>
</feature>
<feature type="compositionally biased region" description="Polar residues" evidence="1">
    <location>
        <begin position="406"/>
        <end position="416"/>
    </location>
</feature>
<dbReference type="SUPFAM" id="SSF52743">
    <property type="entry name" value="Subtilisin-like"/>
    <property type="match status" value="1"/>
</dbReference>
<keyword evidence="4" id="KW-1185">Reference proteome</keyword>
<dbReference type="Proteomes" id="UP000825701">
    <property type="component" value="Chromosome"/>
</dbReference>
<proteinExistence type="predicted"/>
<reference evidence="3" key="1">
    <citation type="submission" date="2021-08" db="EMBL/GenBank/DDBJ databases">
        <authorList>
            <person name="Zhang H."/>
            <person name="Xu M."/>
            <person name="Yu Z."/>
            <person name="Yang L."/>
            <person name="Cai Y."/>
        </authorList>
    </citation>
    <scope>NUCLEOTIDE SEQUENCE</scope>
    <source>
        <strain evidence="3">CHL1</strain>
    </source>
</reference>
<dbReference type="AlphaFoldDB" id="A0A9E6UL18"/>
<feature type="compositionally biased region" description="Basic residues" evidence="1">
    <location>
        <begin position="341"/>
        <end position="355"/>
    </location>
</feature>
<feature type="region of interest" description="Disordered" evidence="1">
    <location>
        <begin position="406"/>
        <end position="456"/>
    </location>
</feature>
<keyword evidence="2" id="KW-0732">Signal</keyword>
<evidence type="ECO:0000256" key="1">
    <source>
        <dbReference type="SAM" id="MobiDB-lite"/>
    </source>
</evidence>
<protein>
    <recommendedName>
        <fullName evidence="5">Peptidase S8/S53 domain-containing protein</fullName>
    </recommendedName>
</protein>
<evidence type="ECO:0000256" key="2">
    <source>
        <dbReference type="SAM" id="SignalP"/>
    </source>
</evidence>
<dbReference type="InterPro" id="IPR036852">
    <property type="entry name" value="Peptidase_S8/S53_dom_sf"/>
</dbReference>
<accession>A0A9E6UL18</accession>
<dbReference type="EMBL" id="CP081869">
    <property type="protein sequence ID" value="QZN98485.1"/>
    <property type="molecule type" value="Genomic_DNA"/>
</dbReference>
<dbReference type="Gene3D" id="3.40.50.200">
    <property type="entry name" value="Peptidase S8/S53 domain"/>
    <property type="match status" value="1"/>
</dbReference>
<dbReference type="GO" id="GO:0004252">
    <property type="term" value="F:serine-type endopeptidase activity"/>
    <property type="evidence" value="ECO:0007669"/>
    <property type="project" value="InterPro"/>
</dbReference>
<feature type="chain" id="PRO_5039503902" description="Peptidase S8/S53 domain-containing protein" evidence="2">
    <location>
        <begin position="23"/>
        <end position="456"/>
    </location>
</feature>
<gene>
    <name evidence="3" type="ORF">K6K41_15625</name>
</gene>
<evidence type="ECO:0000313" key="4">
    <source>
        <dbReference type="Proteomes" id="UP000825701"/>
    </source>
</evidence>